<comment type="caution">
    <text evidence="1">The sequence shown here is derived from an EMBL/GenBank/DDBJ whole genome shotgun (WGS) entry which is preliminary data.</text>
</comment>
<dbReference type="EMBL" id="CALNXI010000437">
    <property type="protein sequence ID" value="CAH3027110.1"/>
    <property type="molecule type" value="Genomic_DNA"/>
</dbReference>
<protein>
    <submittedName>
        <fullName evidence="1">Uncharacterized protein</fullName>
    </submittedName>
</protein>
<evidence type="ECO:0000313" key="1">
    <source>
        <dbReference type="EMBL" id="CAH3027110.1"/>
    </source>
</evidence>
<keyword evidence="2" id="KW-1185">Reference proteome</keyword>
<sequence length="232" mass="26319">MAADLREIVIDLRGNTENTEREKKFWNVNEVEINLLSSGSGIKAIRRARRRPNYGMGNMNSGLEEICGNKLELTGPLIDSYLLEIGNQVSAKLTRSKATSLASPVILFVPWPVFRLITVLFRGYGAEVTFDNRKSKVISTFNLLETAEKIFSPARFEGQDVLRKRHFSRQPDNNGTMRSVYKGRSAVAISQTTPFCFDYNLKNQKVTVTFYIQRYTAQDFVIDSSLQSLMSQ</sequence>
<name>A0ABN8MF58_9CNID</name>
<proteinExistence type="predicted"/>
<reference evidence="1 2" key="1">
    <citation type="submission" date="2022-05" db="EMBL/GenBank/DDBJ databases">
        <authorList>
            <consortium name="Genoscope - CEA"/>
            <person name="William W."/>
        </authorList>
    </citation>
    <scope>NUCLEOTIDE SEQUENCE [LARGE SCALE GENOMIC DNA]</scope>
</reference>
<accession>A0ABN8MF58</accession>
<dbReference type="Proteomes" id="UP001159427">
    <property type="component" value="Unassembled WGS sequence"/>
</dbReference>
<gene>
    <name evidence="1" type="ORF">PEVE_00030750</name>
</gene>
<evidence type="ECO:0000313" key="2">
    <source>
        <dbReference type="Proteomes" id="UP001159427"/>
    </source>
</evidence>
<organism evidence="1 2">
    <name type="scientific">Porites evermanni</name>
    <dbReference type="NCBI Taxonomy" id="104178"/>
    <lineage>
        <taxon>Eukaryota</taxon>
        <taxon>Metazoa</taxon>
        <taxon>Cnidaria</taxon>
        <taxon>Anthozoa</taxon>
        <taxon>Hexacorallia</taxon>
        <taxon>Scleractinia</taxon>
        <taxon>Fungiina</taxon>
        <taxon>Poritidae</taxon>
        <taxon>Porites</taxon>
    </lineage>
</organism>